<reference evidence="1 2" key="1">
    <citation type="journal article" date="2018" name="BMC Genomics">
        <title>Comparative genomics of the wheat fungal pathogen Pyrenophora tritici-repentis reveals chromosomal variations and genome plasticity.</title>
        <authorList>
            <person name="Moolhuijzen P."/>
            <person name="See P.T."/>
            <person name="Hane J.K."/>
            <person name="Shi G."/>
            <person name="Liu Z."/>
            <person name="Oliver R.P."/>
            <person name="Moffat C.S."/>
        </authorList>
    </citation>
    <scope>NUCLEOTIDE SEQUENCE [LARGE SCALE GENOMIC DNA]</scope>
    <source>
        <strain evidence="1">M4</strain>
    </source>
</reference>
<dbReference type="KEGG" id="ptrr:6338526"/>
<dbReference type="InterPro" id="IPR052895">
    <property type="entry name" value="HetReg/Transcr_Mod"/>
</dbReference>
<dbReference type="GeneID" id="6338526"/>
<dbReference type="EMBL" id="NQIK02000001">
    <property type="protein sequence ID" value="KAF7577599.1"/>
    <property type="molecule type" value="Genomic_DNA"/>
</dbReference>
<name>A0A2W1EZS3_9PLEO</name>
<evidence type="ECO:0000313" key="1">
    <source>
        <dbReference type="EMBL" id="KAF7577599.1"/>
    </source>
</evidence>
<dbReference type="AlphaFoldDB" id="A0A2W1EZS3"/>
<dbReference type="Proteomes" id="UP000245464">
    <property type="component" value="Chromosome 1"/>
</dbReference>
<sequence length="750" mass="83863">MYIPIQMALPAPSPFFARFGQCEFLDVDEDELDTTGLQARVVKSSTREKLLSRQRWMVSTPATDLEATTLLQDLGRLAPSLVKEFMPKSHAESTFPFRLINDVGFQGEEDSYIALSYCRKQGIANIPSRVITPVGHLPFGWQKEFEQFPLPTSAALFQAIIKEKRAGEGLWFDQVCIEQEEESDKTALVGAVDSIYKNARAVVVALDDIVVTPDEEQFLRYYVEQYSYTNLHPNQQPNTGLDPPFMQQYDLLRTLLERIICSEWFERAWCTHEMKLGRSHVFLVPCLRHYEDEVQTILRFTGAFFTHLLALASELANFAPQSSAKIHSLLDFFQQNDALDNDILFPQRPDTPQSLVSTTKSLFPLIYDTFRMKAGGNPRLPEYLRRLDANRDKTGITLNMSGLPLALAPSSPFSRPNIEDECLRSLLLVGIAARDPVALCTTGTPLQLHDGSVSWLCRPTNLDVKASRPTPARFPTHATQIVQATDGRAEYAQLDLVFLELPHRRQPSPSFPAHVVRARMIIDLCVQYQIPGSGFWGFSRAPDHPRTPALRNMFIQTLACVLKCGLQWLLEVHTSIQEPNAPYMDPYTMEMLLNPQLILQNFILLPEGQAAMVSLIHFLSTMISSGIPWPSGASERTHGPLIVAAPASSAYNYTGAPTHSGKAIIFAPFEHSKTLLIAVPAVVKDTEYAPLARGWILTSMNPFTGGSKPSVSWTLQSKGVIFGDVEFNAGLAVSNEMDVRNHRVHGPSRH</sequence>
<evidence type="ECO:0000313" key="2">
    <source>
        <dbReference type="Proteomes" id="UP000245464"/>
    </source>
</evidence>
<organism evidence="1 2">
    <name type="scientific">Pyrenophora tritici-repentis</name>
    <dbReference type="NCBI Taxonomy" id="45151"/>
    <lineage>
        <taxon>Eukaryota</taxon>
        <taxon>Fungi</taxon>
        <taxon>Dikarya</taxon>
        <taxon>Ascomycota</taxon>
        <taxon>Pezizomycotina</taxon>
        <taxon>Dothideomycetes</taxon>
        <taxon>Pleosporomycetidae</taxon>
        <taxon>Pleosporales</taxon>
        <taxon>Pleosporineae</taxon>
        <taxon>Pleosporaceae</taxon>
        <taxon>Pyrenophora</taxon>
    </lineage>
</organism>
<protein>
    <submittedName>
        <fullName evidence="1">HET domain containing protein</fullName>
    </submittedName>
</protein>
<dbReference type="PANTHER" id="PTHR24148">
    <property type="entry name" value="ANKYRIN REPEAT DOMAIN-CONTAINING PROTEIN 39 HOMOLOG-RELATED"/>
    <property type="match status" value="1"/>
</dbReference>
<accession>A0A2W1EZS3</accession>
<gene>
    <name evidence="1" type="ORF">PtrM4_018390</name>
</gene>
<proteinExistence type="predicted"/>
<dbReference type="OMA" id="IPWPSGA"/>
<dbReference type="RefSeq" id="XP_001931742.1">
    <property type="nucleotide sequence ID" value="XM_001931707.2"/>
</dbReference>
<dbReference type="InterPro" id="IPR010730">
    <property type="entry name" value="HET"/>
</dbReference>
<dbReference type="Pfam" id="PF06985">
    <property type="entry name" value="HET"/>
    <property type="match status" value="1"/>
</dbReference>
<comment type="caution">
    <text evidence="1">The sequence shown here is derived from an EMBL/GenBank/DDBJ whole genome shotgun (WGS) entry which is preliminary data.</text>
</comment>
<dbReference type="PANTHER" id="PTHR24148:SF82">
    <property type="entry name" value="HETEROKARYON INCOMPATIBILITY DOMAIN-CONTAINING PROTEIN"/>
    <property type="match status" value="1"/>
</dbReference>